<dbReference type="Gene3D" id="3.40.50.2300">
    <property type="match status" value="1"/>
</dbReference>
<evidence type="ECO:0000313" key="7">
    <source>
        <dbReference type="EMBL" id="TDX49216.1"/>
    </source>
</evidence>
<reference evidence="7 8" key="1">
    <citation type="submission" date="2019-03" db="EMBL/GenBank/DDBJ databases">
        <title>Subsurface microbial communities from deep shales in Ohio and West Virginia, USA.</title>
        <authorList>
            <person name="Wrighton K."/>
        </authorList>
    </citation>
    <scope>NUCLEOTIDE SEQUENCE [LARGE SCALE GENOMIC DNA]</scope>
    <source>
        <strain evidence="7 8">MSL 6dP</strain>
    </source>
</reference>
<dbReference type="SUPFAM" id="SSF52172">
    <property type="entry name" value="CheY-like"/>
    <property type="match status" value="1"/>
</dbReference>
<dbReference type="Pfam" id="PF00072">
    <property type="entry name" value="Response_reg"/>
    <property type="match status" value="1"/>
</dbReference>
<feature type="domain" description="Response regulatory" evidence="5">
    <location>
        <begin position="6"/>
        <end position="120"/>
    </location>
</feature>
<dbReference type="PIRSF" id="PIRSF036382">
    <property type="entry name" value="RR_antiterm"/>
    <property type="match status" value="1"/>
</dbReference>
<sequence length="194" mass="21839">MDKPLKILIAEDEYLCLMGIKANLKKLGYEIIGEASDGKEAVKLALDLEPDLIIIDINMPSLDGIEAIKRINSIRLIPSIIVSGYHDQELIEKASVESIFGYLVKPVDAKDLNAAIKVAISRYNEIKDLEDELKDTKTSLKNRKHIERAKGILMDRKNLKEAEAMKELQKMSRNNNKKMIVIAKEIIKANQILG</sequence>
<dbReference type="SMART" id="SM01012">
    <property type="entry name" value="ANTAR"/>
    <property type="match status" value="1"/>
</dbReference>
<keyword evidence="4" id="KW-0175">Coiled coil</keyword>
<evidence type="ECO:0000259" key="6">
    <source>
        <dbReference type="PROSITE" id="PS50921"/>
    </source>
</evidence>
<accession>A0A4R8GT47</accession>
<evidence type="ECO:0000256" key="4">
    <source>
        <dbReference type="SAM" id="Coils"/>
    </source>
</evidence>
<dbReference type="InterPro" id="IPR001789">
    <property type="entry name" value="Sig_transdc_resp-reg_receiver"/>
</dbReference>
<evidence type="ECO:0000256" key="1">
    <source>
        <dbReference type="ARBA" id="ARBA00018672"/>
    </source>
</evidence>
<dbReference type="InterPro" id="IPR052048">
    <property type="entry name" value="ST_Response_Regulator"/>
</dbReference>
<dbReference type="RefSeq" id="WP_134117419.1">
    <property type="nucleotide sequence ID" value="NZ_SOEG01000019.1"/>
</dbReference>
<evidence type="ECO:0000313" key="8">
    <source>
        <dbReference type="Proteomes" id="UP000295832"/>
    </source>
</evidence>
<dbReference type="AlphaFoldDB" id="A0A4R8GT47"/>
<dbReference type="EMBL" id="SOEG01000019">
    <property type="protein sequence ID" value="TDX49216.1"/>
    <property type="molecule type" value="Genomic_DNA"/>
</dbReference>
<dbReference type="STRING" id="926561.GCA_000379025_00085"/>
<evidence type="ECO:0000259" key="5">
    <source>
        <dbReference type="PROSITE" id="PS50110"/>
    </source>
</evidence>
<comment type="function">
    <text evidence="2">May play the central regulatory role in sporulation. It may be an element of the effector pathway responsible for the activation of sporulation genes in response to nutritional stress. Spo0A may act in concert with spo0H (a sigma factor) to control the expression of some genes that are critical to the sporulation process.</text>
</comment>
<evidence type="ECO:0000256" key="3">
    <source>
        <dbReference type="PROSITE-ProRule" id="PRU00169"/>
    </source>
</evidence>
<dbReference type="Pfam" id="PF03861">
    <property type="entry name" value="ANTAR"/>
    <property type="match status" value="1"/>
</dbReference>
<keyword evidence="3" id="KW-0597">Phosphoprotein</keyword>
<dbReference type="InterPro" id="IPR011006">
    <property type="entry name" value="CheY-like_superfamily"/>
</dbReference>
<evidence type="ECO:0000256" key="2">
    <source>
        <dbReference type="ARBA" id="ARBA00024867"/>
    </source>
</evidence>
<protein>
    <recommendedName>
        <fullName evidence="1">Stage 0 sporulation protein A homolog</fullName>
    </recommendedName>
</protein>
<name>A0A4R8GT47_9FIRM</name>
<feature type="domain" description="ANTAR" evidence="6">
    <location>
        <begin position="126"/>
        <end position="187"/>
    </location>
</feature>
<dbReference type="Proteomes" id="UP000295832">
    <property type="component" value="Unassembled WGS sequence"/>
</dbReference>
<dbReference type="InterPro" id="IPR005561">
    <property type="entry name" value="ANTAR"/>
</dbReference>
<dbReference type="InterPro" id="IPR036388">
    <property type="entry name" value="WH-like_DNA-bd_sf"/>
</dbReference>
<keyword evidence="8" id="KW-1185">Reference proteome</keyword>
<gene>
    <name evidence="7" type="ORF">C7959_11937</name>
</gene>
<dbReference type="PANTHER" id="PTHR43228">
    <property type="entry name" value="TWO-COMPONENT RESPONSE REGULATOR"/>
    <property type="match status" value="1"/>
</dbReference>
<comment type="caution">
    <text evidence="7">The sequence shown here is derived from an EMBL/GenBank/DDBJ whole genome shotgun (WGS) entry which is preliminary data.</text>
</comment>
<organism evidence="7 8">
    <name type="scientific">Orenia marismortui</name>
    <dbReference type="NCBI Taxonomy" id="46469"/>
    <lineage>
        <taxon>Bacteria</taxon>
        <taxon>Bacillati</taxon>
        <taxon>Bacillota</taxon>
        <taxon>Clostridia</taxon>
        <taxon>Halanaerobiales</taxon>
        <taxon>Halobacteroidaceae</taxon>
        <taxon>Orenia</taxon>
    </lineage>
</organism>
<dbReference type="GO" id="GO:0003723">
    <property type="term" value="F:RNA binding"/>
    <property type="evidence" value="ECO:0007669"/>
    <property type="project" value="InterPro"/>
</dbReference>
<dbReference type="PROSITE" id="PS50921">
    <property type="entry name" value="ANTAR"/>
    <property type="match status" value="1"/>
</dbReference>
<feature type="modified residue" description="4-aspartylphosphate" evidence="3">
    <location>
        <position position="56"/>
    </location>
</feature>
<dbReference type="PROSITE" id="PS50110">
    <property type="entry name" value="RESPONSE_REGULATORY"/>
    <property type="match status" value="1"/>
</dbReference>
<dbReference type="GO" id="GO:0000160">
    <property type="term" value="P:phosphorelay signal transduction system"/>
    <property type="evidence" value="ECO:0007669"/>
    <property type="project" value="InterPro"/>
</dbReference>
<dbReference type="Gene3D" id="1.10.10.10">
    <property type="entry name" value="Winged helix-like DNA-binding domain superfamily/Winged helix DNA-binding domain"/>
    <property type="match status" value="1"/>
</dbReference>
<dbReference type="InterPro" id="IPR008327">
    <property type="entry name" value="Sig_transdc_resp-reg_antiterm"/>
</dbReference>
<dbReference type="PANTHER" id="PTHR43228:SF6">
    <property type="entry name" value="RESPONSE REGULATOR RECEIVER"/>
    <property type="match status" value="1"/>
</dbReference>
<feature type="coiled-coil region" evidence="4">
    <location>
        <begin position="123"/>
        <end position="174"/>
    </location>
</feature>
<proteinExistence type="predicted"/>
<dbReference type="SMART" id="SM00448">
    <property type="entry name" value="REC"/>
    <property type="match status" value="1"/>
</dbReference>